<reference evidence="1" key="1">
    <citation type="journal article" date="2020" name="Stud. Mycol.">
        <title>101 Dothideomycetes genomes: a test case for predicting lifestyles and emergence of pathogens.</title>
        <authorList>
            <person name="Haridas S."/>
            <person name="Albert R."/>
            <person name="Binder M."/>
            <person name="Bloem J."/>
            <person name="Labutti K."/>
            <person name="Salamov A."/>
            <person name="Andreopoulos B."/>
            <person name="Baker S."/>
            <person name="Barry K."/>
            <person name="Bills G."/>
            <person name="Bluhm B."/>
            <person name="Cannon C."/>
            <person name="Castanera R."/>
            <person name="Culley D."/>
            <person name="Daum C."/>
            <person name="Ezra D."/>
            <person name="Gonzalez J."/>
            <person name="Henrissat B."/>
            <person name="Kuo A."/>
            <person name="Liang C."/>
            <person name="Lipzen A."/>
            <person name="Lutzoni F."/>
            <person name="Magnuson J."/>
            <person name="Mondo S."/>
            <person name="Nolan M."/>
            <person name="Ohm R."/>
            <person name="Pangilinan J."/>
            <person name="Park H.-J."/>
            <person name="Ramirez L."/>
            <person name="Alfaro M."/>
            <person name="Sun H."/>
            <person name="Tritt A."/>
            <person name="Yoshinaga Y."/>
            <person name="Zwiers L.-H."/>
            <person name="Turgeon B."/>
            <person name="Goodwin S."/>
            <person name="Spatafora J."/>
            <person name="Crous P."/>
            <person name="Grigoriev I."/>
        </authorList>
    </citation>
    <scope>NUCLEOTIDE SEQUENCE</scope>
    <source>
        <strain evidence="1">CBS 122367</strain>
    </source>
</reference>
<dbReference type="PANTHER" id="PTHR39219:SF1">
    <property type="entry name" value="ER MEMBRANE PROTEIN COMPLEX SUBUNIT 10"/>
    <property type="match status" value="1"/>
</dbReference>
<accession>A0A6G1IJR4</accession>
<evidence type="ECO:0000313" key="2">
    <source>
        <dbReference type="Proteomes" id="UP000799291"/>
    </source>
</evidence>
<dbReference type="OrthoDB" id="1894652at2759"/>
<dbReference type="EMBL" id="MU005612">
    <property type="protein sequence ID" value="KAF2678385.1"/>
    <property type="molecule type" value="Genomic_DNA"/>
</dbReference>
<name>A0A6G1IJR4_9PLEO</name>
<sequence>MLLSKLLLLPGAVASSVTIYMHSVPTTSTPQTPVVPSPIPLAQIDYDADKSTGTVTSFTPPHGSYASDHLLRIGIHDSASGSWRGIVTSAASFADEYKKKFVVHVDEKGEVYHVGFGTSAKADSSGVDVEVEVVRRGAGAKPVLNKPIVLNAEGKLADKAEEKTFFQKYWWMIALFLLVQFVAGGKE</sequence>
<evidence type="ECO:0000313" key="1">
    <source>
        <dbReference type="EMBL" id="KAF2678385.1"/>
    </source>
</evidence>
<organism evidence="1 2">
    <name type="scientific">Lentithecium fluviatile CBS 122367</name>
    <dbReference type="NCBI Taxonomy" id="1168545"/>
    <lineage>
        <taxon>Eukaryota</taxon>
        <taxon>Fungi</taxon>
        <taxon>Dikarya</taxon>
        <taxon>Ascomycota</taxon>
        <taxon>Pezizomycotina</taxon>
        <taxon>Dothideomycetes</taxon>
        <taxon>Pleosporomycetidae</taxon>
        <taxon>Pleosporales</taxon>
        <taxon>Massarineae</taxon>
        <taxon>Lentitheciaceae</taxon>
        <taxon>Lentithecium</taxon>
    </lineage>
</organism>
<dbReference type="Proteomes" id="UP000799291">
    <property type="component" value="Unassembled WGS sequence"/>
</dbReference>
<evidence type="ECO:0008006" key="3">
    <source>
        <dbReference type="Google" id="ProtNLM"/>
    </source>
</evidence>
<dbReference type="PANTHER" id="PTHR39219">
    <property type="entry name" value="ER MEMBRANE PROTEIN COMPLEX SUBUNIT 10"/>
    <property type="match status" value="1"/>
</dbReference>
<gene>
    <name evidence="1" type="ORF">K458DRAFT_394930</name>
</gene>
<dbReference type="Pfam" id="PF21203">
    <property type="entry name" value="ECM10"/>
    <property type="match status" value="1"/>
</dbReference>
<proteinExistence type="predicted"/>
<protein>
    <recommendedName>
        <fullName evidence="3">Cyclin-dependent protein kinase regulator pho80</fullName>
    </recommendedName>
</protein>
<dbReference type="AlphaFoldDB" id="A0A6G1IJR4"/>
<keyword evidence="2" id="KW-1185">Reference proteome</keyword>